<keyword evidence="12" id="KW-0012">Acyltransferase</keyword>
<comment type="catalytic activity">
    <reaction evidence="15">
        <text>N-acetyl-alpha-D-glucosamine 1-phosphate + UTP + H(+) = UDP-N-acetyl-alpha-D-glucosamine + diphosphate</text>
        <dbReference type="Rhea" id="RHEA:13509"/>
        <dbReference type="ChEBI" id="CHEBI:15378"/>
        <dbReference type="ChEBI" id="CHEBI:33019"/>
        <dbReference type="ChEBI" id="CHEBI:46398"/>
        <dbReference type="ChEBI" id="CHEBI:57705"/>
        <dbReference type="ChEBI" id="CHEBI:57776"/>
        <dbReference type="EC" id="2.7.7.23"/>
    </reaction>
</comment>
<keyword evidence="13" id="KW-0961">Cell wall biogenesis/degradation</keyword>
<keyword evidence="4" id="KW-0963">Cytoplasm</keyword>
<dbReference type="OrthoDB" id="9775031at2"/>
<reference evidence="18 19" key="1">
    <citation type="submission" date="2018-12" db="EMBL/GenBank/DDBJ databases">
        <authorList>
            <consortium name="Pathogen Informatics"/>
        </authorList>
    </citation>
    <scope>NUCLEOTIDE SEQUENCE [LARGE SCALE GENOMIC DNA]</scope>
    <source>
        <strain evidence="18 19">NCTC13354</strain>
    </source>
</reference>
<evidence type="ECO:0000256" key="11">
    <source>
        <dbReference type="ARBA" id="ARBA00023268"/>
    </source>
</evidence>
<evidence type="ECO:0000256" key="2">
    <source>
        <dbReference type="ARBA" id="ARBA00007707"/>
    </source>
</evidence>
<dbReference type="KEGG" id="tbw:NCTC13354_00725"/>
<dbReference type="Gene3D" id="2.160.10.10">
    <property type="entry name" value="Hexapeptide repeat proteins"/>
    <property type="match status" value="1"/>
</dbReference>
<sequence>MSTLTAAIVLAAGKGTRIKSAIPKVLLPMCGRSLVGHVNDAVTAAGAEHTVFVVRHEREKVAAHIQEINPGALIADQDDVKGTGRAAWCGLQALPADLEGSVLVIAGDSPMFTAASLAELARVHADGGNAVTVLSAVLDDATGYGRIMRDAAGPGEVAGNKGATGSVIGIVEHSDASENQLGINEVGTSTYVFDIAFLREILDTLGTDNAQGEVYLTDAIAAAHNSGRGVGSFVLPDGAEASGVNTLVQLAELSAEKNRRIIDEWMLTGVRVIDPATTQIDVGVTLEPDAVVEPGTILRGNTHVGAFAVVGPHSTLTDTEVGEHAQAPYVVANGSRIEAGQNVAPFSVL</sequence>
<dbReference type="PANTHER" id="PTHR43584:SF3">
    <property type="entry name" value="BIFUNCTIONAL PROTEIN GLMU"/>
    <property type="match status" value="1"/>
</dbReference>
<dbReference type="InterPro" id="IPR050065">
    <property type="entry name" value="GlmU-like"/>
</dbReference>
<dbReference type="InterPro" id="IPR029044">
    <property type="entry name" value="Nucleotide-diphossugar_trans"/>
</dbReference>
<evidence type="ECO:0000313" key="18">
    <source>
        <dbReference type="EMBL" id="VEI13026.1"/>
    </source>
</evidence>
<evidence type="ECO:0000256" key="12">
    <source>
        <dbReference type="ARBA" id="ARBA00023315"/>
    </source>
</evidence>
<evidence type="ECO:0000256" key="7">
    <source>
        <dbReference type="ARBA" id="ARBA00022723"/>
    </source>
</evidence>
<dbReference type="PANTHER" id="PTHR43584">
    <property type="entry name" value="NUCLEOTIDYL TRANSFERASE"/>
    <property type="match status" value="1"/>
</dbReference>
<accession>A0A448PDL2</accession>
<evidence type="ECO:0000256" key="4">
    <source>
        <dbReference type="ARBA" id="ARBA00022490"/>
    </source>
</evidence>
<comment type="cofactor">
    <cofactor evidence="1">
        <name>Mg(2+)</name>
        <dbReference type="ChEBI" id="CHEBI:18420"/>
    </cofactor>
</comment>
<keyword evidence="10" id="KW-0573">Peptidoglycan synthesis</keyword>
<dbReference type="GO" id="GO:0008360">
    <property type="term" value="P:regulation of cell shape"/>
    <property type="evidence" value="ECO:0007669"/>
    <property type="project" value="UniProtKB-KW"/>
</dbReference>
<dbReference type="GO" id="GO:0019134">
    <property type="term" value="F:glucosamine-1-phosphate N-acetyltransferase activity"/>
    <property type="evidence" value="ECO:0007669"/>
    <property type="project" value="UniProtKB-EC"/>
</dbReference>
<dbReference type="GO" id="GO:0003977">
    <property type="term" value="F:UDP-N-acetylglucosamine diphosphorylase activity"/>
    <property type="evidence" value="ECO:0007669"/>
    <property type="project" value="UniProtKB-EC"/>
</dbReference>
<dbReference type="GO" id="GO:0009252">
    <property type="term" value="P:peptidoglycan biosynthetic process"/>
    <property type="evidence" value="ECO:0007669"/>
    <property type="project" value="UniProtKB-KW"/>
</dbReference>
<dbReference type="GO" id="GO:0071555">
    <property type="term" value="P:cell wall organization"/>
    <property type="evidence" value="ECO:0007669"/>
    <property type="project" value="UniProtKB-KW"/>
</dbReference>
<evidence type="ECO:0000256" key="16">
    <source>
        <dbReference type="ARBA" id="ARBA00049628"/>
    </source>
</evidence>
<dbReference type="EMBL" id="LR134476">
    <property type="protein sequence ID" value="VEI13026.1"/>
    <property type="molecule type" value="Genomic_DNA"/>
</dbReference>
<keyword evidence="8" id="KW-0460">Magnesium</keyword>
<evidence type="ECO:0000256" key="13">
    <source>
        <dbReference type="ARBA" id="ARBA00023316"/>
    </source>
</evidence>
<evidence type="ECO:0000256" key="5">
    <source>
        <dbReference type="ARBA" id="ARBA00022679"/>
    </source>
</evidence>
<keyword evidence="11" id="KW-0511">Multifunctional enzyme</keyword>
<evidence type="ECO:0000256" key="6">
    <source>
        <dbReference type="ARBA" id="ARBA00022695"/>
    </source>
</evidence>
<feature type="domain" description="MobA-like NTP transferase" evidence="17">
    <location>
        <begin position="7"/>
        <end position="135"/>
    </location>
</feature>
<evidence type="ECO:0000256" key="1">
    <source>
        <dbReference type="ARBA" id="ARBA00001946"/>
    </source>
</evidence>
<evidence type="ECO:0000256" key="10">
    <source>
        <dbReference type="ARBA" id="ARBA00022984"/>
    </source>
</evidence>
<comment type="function">
    <text evidence="16">Catalyzes the last two sequential reactions in the de novo biosynthetic pathway for UDP-N-acetylglucosamine (UDP-GlcNAc). The C-terminal domain catalyzes the transfer of acetyl group from acetyl coenzyme A to glucosamine-1-phosphate (GlcN-1-P) to produce N-acetylglucosamine-1-phosphate (GlcNAc-1-P), which is converted into UDP-GlcNAc by the transfer of uridine 5-monophosphate (from uridine 5-triphosphate), a reaction catalyzed by the N-terminal domain.</text>
</comment>
<evidence type="ECO:0000256" key="9">
    <source>
        <dbReference type="ARBA" id="ARBA00022960"/>
    </source>
</evidence>
<dbReference type="RefSeq" id="WP_126416186.1">
    <property type="nucleotide sequence ID" value="NZ_LR134476.1"/>
</dbReference>
<dbReference type="InterPro" id="IPR025877">
    <property type="entry name" value="MobA-like_NTP_Trfase"/>
</dbReference>
<name>A0A448PDL2_9ACTO</name>
<dbReference type="Pfam" id="PF12804">
    <property type="entry name" value="NTP_transf_3"/>
    <property type="match status" value="1"/>
</dbReference>
<dbReference type="AlphaFoldDB" id="A0A448PDL2"/>
<keyword evidence="7" id="KW-0479">Metal-binding</keyword>
<dbReference type="GO" id="GO:0046872">
    <property type="term" value="F:metal ion binding"/>
    <property type="evidence" value="ECO:0007669"/>
    <property type="project" value="UniProtKB-KW"/>
</dbReference>
<keyword evidence="5" id="KW-0808">Transferase</keyword>
<protein>
    <submittedName>
        <fullName evidence="18">Bifunctional protein GlmU</fullName>
    </submittedName>
</protein>
<dbReference type="SUPFAM" id="SSF53448">
    <property type="entry name" value="Nucleotide-diphospho-sugar transferases"/>
    <property type="match status" value="1"/>
</dbReference>
<dbReference type="Gene3D" id="3.90.550.10">
    <property type="entry name" value="Spore Coat Polysaccharide Biosynthesis Protein SpsA, Chain A"/>
    <property type="match status" value="1"/>
</dbReference>
<evidence type="ECO:0000256" key="14">
    <source>
        <dbReference type="ARBA" id="ARBA00048247"/>
    </source>
</evidence>
<keyword evidence="9" id="KW-0133">Cell shape</keyword>
<evidence type="ECO:0000259" key="17">
    <source>
        <dbReference type="Pfam" id="PF12804"/>
    </source>
</evidence>
<dbReference type="InterPro" id="IPR011004">
    <property type="entry name" value="Trimer_LpxA-like_sf"/>
</dbReference>
<gene>
    <name evidence="18" type="primary">glmU</name>
    <name evidence="18" type="ORF">NCTC13354_00725</name>
</gene>
<dbReference type="SUPFAM" id="SSF51161">
    <property type="entry name" value="Trimeric LpxA-like enzymes"/>
    <property type="match status" value="1"/>
</dbReference>
<proteinExistence type="inferred from homology"/>
<keyword evidence="19" id="KW-1185">Reference proteome</keyword>
<organism evidence="18 19">
    <name type="scientific">Trueperella bialowiezensis</name>
    <dbReference type="NCBI Taxonomy" id="312285"/>
    <lineage>
        <taxon>Bacteria</taxon>
        <taxon>Bacillati</taxon>
        <taxon>Actinomycetota</taxon>
        <taxon>Actinomycetes</taxon>
        <taxon>Actinomycetales</taxon>
        <taxon>Actinomycetaceae</taxon>
        <taxon>Trueperella</taxon>
    </lineage>
</organism>
<evidence type="ECO:0000313" key="19">
    <source>
        <dbReference type="Proteomes" id="UP000269542"/>
    </source>
</evidence>
<keyword evidence="6" id="KW-0548">Nucleotidyltransferase</keyword>
<dbReference type="CDD" id="cd02540">
    <property type="entry name" value="GT2_GlmU_N_bac"/>
    <property type="match status" value="1"/>
</dbReference>
<evidence type="ECO:0000256" key="3">
    <source>
        <dbReference type="ARBA" id="ARBA00007947"/>
    </source>
</evidence>
<dbReference type="Proteomes" id="UP000269542">
    <property type="component" value="Chromosome"/>
</dbReference>
<evidence type="ECO:0000256" key="15">
    <source>
        <dbReference type="ARBA" id="ARBA00048493"/>
    </source>
</evidence>
<comment type="similarity">
    <text evidence="2">In the C-terminal section; belongs to the transferase hexapeptide repeat family.</text>
</comment>
<comment type="catalytic activity">
    <reaction evidence="14">
        <text>alpha-D-glucosamine 1-phosphate + acetyl-CoA = N-acetyl-alpha-D-glucosamine 1-phosphate + CoA + H(+)</text>
        <dbReference type="Rhea" id="RHEA:13725"/>
        <dbReference type="ChEBI" id="CHEBI:15378"/>
        <dbReference type="ChEBI" id="CHEBI:57287"/>
        <dbReference type="ChEBI" id="CHEBI:57288"/>
        <dbReference type="ChEBI" id="CHEBI:57776"/>
        <dbReference type="ChEBI" id="CHEBI:58516"/>
        <dbReference type="EC" id="2.3.1.157"/>
    </reaction>
</comment>
<evidence type="ECO:0000256" key="8">
    <source>
        <dbReference type="ARBA" id="ARBA00022842"/>
    </source>
</evidence>
<comment type="similarity">
    <text evidence="3">In the N-terminal section; belongs to the N-acetylglucosamine-1-phosphate uridyltransferase family.</text>
</comment>